<keyword evidence="3" id="KW-1003">Cell membrane</keyword>
<feature type="domain" description="ABC transmembrane type-1" evidence="8">
    <location>
        <begin position="1"/>
        <end position="81"/>
    </location>
</feature>
<comment type="subcellular location">
    <subcellularLocation>
        <location evidence="1 7">Cell membrane</location>
        <topology evidence="1 7">Multi-pass membrane protein</topology>
    </subcellularLocation>
</comment>
<evidence type="ECO:0000313" key="9">
    <source>
        <dbReference type="EMBL" id="RMU41551.1"/>
    </source>
</evidence>
<dbReference type="Proteomes" id="UP000280395">
    <property type="component" value="Unassembled WGS sequence"/>
</dbReference>
<accession>A0A3M5U6U7</accession>
<dbReference type="InterPro" id="IPR000515">
    <property type="entry name" value="MetI-like"/>
</dbReference>
<dbReference type="PANTHER" id="PTHR30183">
    <property type="entry name" value="MOLYBDENUM TRANSPORT SYSTEM PERMEASE PROTEIN MODB"/>
    <property type="match status" value="1"/>
</dbReference>
<comment type="caution">
    <text evidence="9">The sequence shown here is derived from an EMBL/GenBank/DDBJ whole genome shotgun (WGS) entry which is preliminary data.</text>
</comment>
<name>A0A3M5U6U7_PSESX</name>
<dbReference type="Gene3D" id="1.10.3720.10">
    <property type="entry name" value="MetI-like"/>
    <property type="match status" value="1"/>
</dbReference>
<keyword evidence="4" id="KW-0812">Transmembrane</keyword>
<proteinExistence type="inferred from homology"/>
<dbReference type="CDD" id="cd06261">
    <property type="entry name" value="TM_PBP2"/>
    <property type="match status" value="1"/>
</dbReference>
<comment type="similarity">
    <text evidence="7">Belongs to the binding-protein-dependent transport system permease family.</text>
</comment>
<evidence type="ECO:0000256" key="5">
    <source>
        <dbReference type="ARBA" id="ARBA00022989"/>
    </source>
</evidence>
<keyword evidence="6" id="KW-0472">Membrane</keyword>
<dbReference type="AlphaFoldDB" id="A0A3M5U6U7"/>
<dbReference type="SUPFAM" id="SSF161098">
    <property type="entry name" value="MetI-like"/>
    <property type="match status" value="1"/>
</dbReference>
<reference evidence="9 10" key="1">
    <citation type="submission" date="2018-08" db="EMBL/GenBank/DDBJ databases">
        <title>Recombination of ecologically and evolutionarily significant loci maintains genetic cohesion in the Pseudomonas syringae species complex.</title>
        <authorList>
            <person name="Dillon M."/>
            <person name="Thakur S."/>
            <person name="Almeida R.N.D."/>
            <person name="Weir B.S."/>
            <person name="Guttman D.S."/>
        </authorList>
    </citation>
    <scope>NUCLEOTIDE SEQUENCE [LARGE SCALE GENOMIC DNA]</scope>
    <source>
        <strain evidence="9 10">ICMP 14479</strain>
    </source>
</reference>
<dbReference type="EMBL" id="RBUA01001527">
    <property type="protein sequence ID" value="RMU41551.1"/>
    <property type="molecule type" value="Genomic_DNA"/>
</dbReference>
<evidence type="ECO:0000313" key="10">
    <source>
        <dbReference type="Proteomes" id="UP000280395"/>
    </source>
</evidence>
<dbReference type="PROSITE" id="PS50928">
    <property type="entry name" value="ABC_TM1"/>
    <property type="match status" value="1"/>
</dbReference>
<dbReference type="Pfam" id="PF00528">
    <property type="entry name" value="BPD_transp_1"/>
    <property type="match status" value="1"/>
</dbReference>
<keyword evidence="2 7" id="KW-0813">Transport</keyword>
<evidence type="ECO:0000259" key="8">
    <source>
        <dbReference type="PROSITE" id="PS50928"/>
    </source>
</evidence>
<evidence type="ECO:0000256" key="4">
    <source>
        <dbReference type="ARBA" id="ARBA00022692"/>
    </source>
</evidence>
<dbReference type="GO" id="GO:0055085">
    <property type="term" value="P:transmembrane transport"/>
    <property type="evidence" value="ECO:0007669"/>
    <property type="project" value="InterPro"/>
</dbReference>
<evidence type="ECO:0000256" key="3">
    <source>
        <dbReference type="ARBA" id="ARBA00022475"/>
    </source>
</evidence>
<evidence type="ECO:0000256" key="2">
    <source>
        <dbReference type="ARBA" id="ARBA00022448"/>
    </source>
</evidence>
<dbReference type="PANTHER" id="PTHR30183:SF2">
    <property type="entry name" value="IRON UTILIZATION PROTEIN"/>
    <property type="match status" value="1"/>
</dbReference>
<keyword evidence="5" id="KW-1133">Transmembrane helix</keyword>
<evidence type="ECO:0000256" key="7">
    <source>
        <dbReference type="RuleBase" id="RU363032"/>
    </source>
</evidence>
<dbReference type="InterPro" id="IPR035906">
    <property type="entry name" value="MetI-like_sf"/>
</dbReference>
<dbReference type="GO" id="GO:0005886">
    <property type="term" value="C:plasma membrane"/>
    <property type="evidence" value="ECO:0007669"/>
    <property type="project" value="UniProtKB-SubCell"/>
</dbReference>
<gene>
    <name evidence="9" type="ORF">ALP29_200462</name>
</gene>
<organism evidence="9 10">
    <name type="scientific">Pseudomonas syringae pv. avii</name>
    <dbReference type="NCBI Taxonomy" id="663959"/>
    <lineage>
        <taxon>Bacteria</taxon>
        <taxon>Pseudomonadati</taxon>
        <taxon>Pseudomonadota</taxon>
        <taxon>Gammaproteobacteria</taxon>
        <taxon>Pseudomonadales</taxon>
        <taxon>Pseudomonadaceae</taxon>
        <taxon>Pseudomonas</taxon>
        <taxon>Pseudomonas syringae</taxon>
    </lineage>
</organism>
<protein>
    <recommendedName>
        <fullName evidence="8">ABC transmembrane type-1 domain-containing protein</fullName>
    </recommendedName>
</protein>
<evidence type="ECO:0000256" key="6">
    <source>
        <dbReference type="ARBA" id="ARBA00023136"/>
    </source>
</evidence>
<sequence>MEAARVLGNSPWQAFWRVALPMARPAIGAGVALALMETLADFGAVSVFNFDTFTTAIYKTWYASSACPAPRNWPACCCWRC</sequence>
<evidence type="ECO:0000256" key="1">
    <source>
        <dbReference type="ARBA" id="ARBA00004651"/>
    </source>
</evidence>